<accession>A0A1E4TVG5</accession>
<evidence type="ECO:0000256" key="5">
    <source>
        <dbReference type="ARBA" id="ARBA00022679"/>
    </source>
</evidence>
<feature type="transmembrane region" description="Helical" evidence="11">
    <location>
        <begin position="231"/>
        <end position="253"/>
    </location>
</feature>
<comment type="similarity">
    <text evidence="10">Belongs to the glycosyltransferase 22 family. PIGZ subfamily.</text>
</comment>
<evidence type="ECO:0000256" key="6">
    <source>
        <dbReference type="ARBA" id="ARBA00022692"/>
    </source>
</evidence>
<evidence type="ECO:0000256" key="4">
    <source>
        <dbReference type="ARBA" id="ARBA00022676"/>
    </source>
</evidence>
<protein>
    <recommendedName>
        <fullName evidence="11">Mannosyltransferase</fullName>
        <ecNumber evidence="11">2.4.1.-</ecNumber>
    </recommendedName>
</protein>
<evidence type="ECO:0000256" key="9">
    <source>
        <dbReference type="ARBA" id="ARBA00023136"/>
    </source>
</evidence>
<name>A0A1E4TVG5_PACTA</name>
<evidence type="ECO:0000256" key="11">
    <source>
        <dbReference type="RuleBase" id="RU363075"/>
    </source>
</evidence>
<evidence type="ECO:0000256" key="7">
    <source>
        <dbReference type="ARBA" id="ARBA00022824"/>
    </source>
</evidence>
<feature type="transmembrane region" description="Helical" evidence="11">
    <location>
        <begin position="413"/>
        <end position="432"/>
    </location>
</feature>
<feature type="transmembrane region" description="Helical" evidence="11">
    <location>
        <begin position="192"/>
        <end position="219"/>
    </location>
</feature>
<gene>
    <name evidence="12" type="ORF">PACTADRAFT_75001</name>
</gene>
<proteinExistence type="inferred from homology"/>
<feature type="transmembrane region" description="Helical" evidence="11">
    <location>
        <begin position="376"/>
        <end position="392"/>
    </location>
</feature>
<dbReference type="PANTHER" id="PTHR22760:SF3">
    <property type="entry name" value="GPI MANNOSYLTRANSFERASE 4"/>
    <property type="match status" value="1"/>
</dbReference>
<keyword evidence="5" id="KW-0808">Transferase</keyword>
<keyword evidence="8 11" id="KW-1133">Transmembrane helix</keyword>
<reference evidence="13" key="1">
    <citation type="submission" date="2016-05" db="EMBL/GenBank/DDBJ databases">
        <title>Comparative genomics of biotechnologically important yeasts.</title>
        <authorList>
            <consortium name="DOE Joint Genome Institute"/>
            <person name="Riley R."/>
            <person name="Haridas S."/>
            <person name="Wolfe K.H."/>
            <person name="Lopes M.R."/>
            <person name="Hittinger C.T."/>
            <person name="Goker M."/>
            <person name="Salamov A."/>
            <person name="Wisecaver J."/>
            <person name="Long T.M."/>
            <person name="Aerts A.L."/>
            <person name="Barry K."/>
            <person name="Choi C."/>
            <person name="Clum A."/>
            <person name="Coughlan A.Y."/>
            <person name="Deshpande S."/>
            <person name="Douglass A.P."/>
            <person name="Hanson S.J."/>
            <person name="Klenk H.-P."/>
            <person name="Labutti K."/>
            <person name="Lapidus A."/>
            <person name="Lindquist E."/>
            <person name="Lipzen A."/>
            <person name="Meier-Kolthoff J.P."/>
            <person name="Ohm R.A."/>
            <person name="Otillar R.P."/>
            <person name="Pangilinan J."/>
            <person name="Peng Y."/>
            <person name="Rokas A."/>
            <person name="Rosa C.A."/>
            <person name="Scheuner C."/>
            <person name="Sibirny A.A."/>
            <person name="Slot J.C."/>
            <person name="Stielow J.B."/>
            <person name="Sun H."/>
            <person name="Kurtzman C.P."/>
            <person name="Blackwell M."/>
            <person name="Grigoriev I.V."/>
            <person name="Jeffries T.W."/>
        </authorList>
    </citation>
    <scope>NUCLEOTIDE SEQUENCE [LARGE SCALE GENOMIC DNA]</scope>
    <source>
        <strain evidence="13">NRRL Y-2460</strain>
    </source>
</reference>
<feature type="transmembrane region" description="Helical" evidence="11">
    <location>
        <begin position="93"/>
        <end position="110"/>
    </location>
</feature>
<comment type="subcellular location">
    <subcellularLocation>
        <location evidence="1 11">Endoplasmic reticulum membrane</location>
        <topology evidence="1 11">Multi-pass membrane protein</topology>
    </subcellularLocation>
</comment>
<evidence type="ECO:0000256" key="1">
    <source>
        <dbReference type="ARBA" id="ARBA00004477"/>
    </source>
</evidence>
<dbReference type="Pfam" id="PF03901">
    <property type="entry name" value="Glyco_transf_22"/>
    <property type="match status" value="1"/>
</dbReference>
<keyword evidence="6 11" id="KW-0812">Transmembrane</keyword>
<evidence type="ECO:0000313" key="13">
    <source>
        <dbReference type="Proteomes" id="UP000094236"/>
    </source>
</evidence>
<organism evidence="12 13">
    <name type="scientific">Pachysolen tannophilus NRRL Y-2460</name>
    <dbReference type="NCBI Taxonomy" id="669874"/>
    <lineage>
        <taxon>Eukaryota</taxon>
        <taxon>Fungi</taxon>
        <taxon>Dikarya</taxon>
        <taxon>Ascomycota</taxon>
        <taxon>Saccharomycotina</taxon>
        <taxon>Pichiomycetes</taxon>
        <taxon>Pachysolenaceae</taxon>
        <taxon>Pachysolen</taxon>
    </lineage>
</organism>
<sequence length="592" mass="69555">MFFDAKNSVFNWRNIYILSVPARFFFALQPSYLHPDEHFQNFEVLTNSLLKYNTNVPWEFWEDSPARSVLPLLIHYGPVLGLIRFFKLDVDPIIIYYIHRFIFCFISWIVTDWCIYRIMPTKQERIKTIYFNSVNYISLCYQSHCFSNSVETWYLLLTLVIIENFRNTLEVFDKANNEHKKILISQNLKQSIYLGVLIAIGLLNRITFLSWLIFPSIFLLKFWFTISLKSFIITFSSFSLTILIGIATDIWWFNKDNIVYELIIPNLHEFYTSFNYLYLINILRKLVEFSIPDYTNQRASIIPIVNNFAYNLNKDNLIKHGLHSKFNHILTNIPLIFGPSLILIIFQKSYLRTTPFLSLISGLSFLSLIPHQELRFLMPLVPLGCACINLYISNKDKQENTNFFNLKANFIKWILKATIFFNLIMSILMGIFHQGGVIPTLEFLHNNKNNIISVYWRTYNPPSWLLGDETLKIYQNFSDLGENRSQKLYEFIDNISSSSIENNYLIDSMGIDSEAIIKSLQKLLVKGNTNDIIFVAPIASFNNHFKDNNHGLNFTQEFSSILHYDFDHFDEFEEYGYKVFIPGIGAWKVELL</sequence>
<keyword evidence="7 11" id="KW-0256">Endoplasmic reticulum</keyword>
<dbReference type="OrthoDB" id="10066429at2759"/>
<dbReference type="GO" id="GO:0006506">
    <property type="term" value="P:GPI anchor biosynthetic process"/>
    <property type="evidence" value="ECO:0007669"/>
    <property type="project" value="UniProtKB-KW"/>
</dbReference>
<dbReference type="AlphaFoldDB" id="A0A1E4TVG5"/>
<evidence type="ECO:0000256" key="2">
    <source>
        <dbReference type="ARBA" id="ARBA00004687"/>
    </source>
</evidence>
<evidence type="ECO:0000313" key="12">
    <source>
        <dbReference type="EMBL" id="ODV95773.1"/>
    </source>
</evidence>
<dbReference type="EMBL" id="KV454013">
    <property type="protein sequence ID" value="ODV95773.1"/>
    <property type="molecule type" value="Genomic_DNA"/>
</dbReference>
<dbReference type="PANTHER" id="PTHR22760">
    <property type="entry name" value="GLYCOSYLTRANSFERASE"/>
    <property type="match status" value="1"/>
</dbReference>
<dbReference type="STRING" id="669874.A0A1E4TVG5"/>
<comment type="pathway">
    <text evidence="2">Glycolipid biosynthesis; glycosylphosphatidylinositol-anchor biosynthesis.</text>
</comment>
<dbReference type="EC" id="2.4.1.-" evidence="11"/>
<feature type="transmembrane region" description="Helical" evidence="11">
    <location>
        <begin position="329"/>
        <end position="346"/>
    </location>
</feature>
<keyword evidence="3" id="KW-0337">GPI-anchor biosynthesis</keyword>
<dbReference type="Proteomes" id="UP000094236">
    <property type="component" value="Unassembled WGS sequence"/>
</dbReference>
<keyword evidence="13" id="KW-1185">Reference proteome</keyword>
<dbReference type="InterPro" id="IPR005599">
    <property type="entry name" value="GPI_mannosylTrfase"/>
</dbReference>
<keyword evidence="9 11" id="KW-0472">Membrane</keyword>
<evidence type="ECO:0000256" key="8">
    <source>
        <dbReference type="ARBA" id="ARBA00022989"/>
    </source>
</evidence>
<evidence type="ECO:0000256" key="3">
    <source>
        <dbReference type="ARBA" id="ARBA00022502"/>
    </source>
</evidence>
<dbReference type="GO" id="GO:0000026">
    <property type="term" value="F:alpha-1,2-mannosyltransferase activity"/>
    <property type="evidence" value="ECO:0007669"/>
    <property type="project" value="TreeGrafter"/>
</dbReference>
<evidence type="ECO:0000256" key="10">
    <source>
        <dbReference type="ARBA" id="ARBA00038466"/>
    </source>
</evidence>
<keyword evidence="4 11" id="KW-0328">Glycosyltransferase</keyword>
<dbReference type="GO" id="GO:0005789">
    <property type="term" value="C:endoplasmic reticulum membrane"/>
    <property type="evidence" value="ECO:0007669"/>
    <property type="project" value="UniProtKB-SubCell"/>
</dbReference>